<dbReference type="OrthoDB" id="5377264at2"/>
<keyword evidence="2" id="KW-1185">Reference proteome</keyword>
<proteinExistence type="predicted"/>
<dbReference type="AlphaFoldDB" id="A0A6N6RJN9"/>
<dbReference type="Proteomes" id="UP000468650">
    <property type="component" value="Unassembled WGS sequence"/>
</dbReference>
<dbReference type="SUPFAM" id="SSF50998">
    <property type="entry name" value="Quinoprotein alcohol dehydrogenase-like"/>
    <property type="match status" value="1"/>
</dbReference>
<comment type="caution">
    <text evidence="1">The sequence shown here is derived from an EMBL/GenBank/DDBJ whole genome shotgun (WGS) entry which is preliminary data.</text>
</comment>
<evidence type="ECO:0008006" key="3">
    <source>
        <dbReference type="Google" id="ProtNLM"/>
    </source>
</evidence>
<protein>
    <recommendedName>
        <fullName evidence="3">T9SS type A sorting domain-containing protein</fullName>
    </recommendedName>
</protein>
<accession>A0A6N6RJN9</accession>
<organism evidence="1 2">
    <name type="scientific">Phaeocystidibacter luteus</name>
    <dbReference type="NCBI Taxonomy" id="911197"/>
    <lineage>
        <taxon>Bacteria</taxon>
        <taxon>Pseudomonadati</taxon>
        <taxon>Bacteroidota</taxon>
        <taxon>Flavobacteriia</taxon>
        <taxon>Flavobacteriales</taxon>
        <taxon>Phaeocystidibacteraceae</taxon>
        <taxon>Phaeocystidibacter</taxon>
    </lineage>
</organism>
<dbReference type="InterPro" id="IPR011047">
    <property type="entry name" value="Quinoprotein_ADH-like_sf"/>
</dbReference>
<evidence type="ECO:0000313" key="1">
    <source>
        <dbReference type="EMBL" id="KAB2807692.1"/>
    </source>
</evidence>
<name>A0A6N6RJN9_9FLAO</name>
<sequence>MFRTFIAGTDSTLPGYYKTESLITKLDTNLNVLWELSIPDPDSSRDYGHSPSKIIINNDGTAFIIGPDHAFHVSSYRESFVAKVRLSDGHLLWRKTFTHPRGFRGMYAADNGDGTLRFVRSTYQSTGQFHTLLSVGIIDTAGNILNEKEYGWKNSIIVSDDLIKLDDGNFYCSGEYQRNRGFGFKFSPNLDSLWMVNYDYPFNVGLSVPDAFIQDSSGMIAHTGWTVLTIDSVTDVYNWLFRVDTRGCTVSNCDISIYEHTQLDPRWRGFPIPSTGPLTIDHPELARFGSVAIQVFDLAGRKVYAQIHDCNQAISINIEAPGQYQVLIGDENLNALGLLKVVIQ</sequence>
<evidence type="ECO:0000313" key="2">
    <source>
        <dbReference type="Proteomes" id="UP000468650"/>
    </source>
</evidence>
<dbReference type="EMBL" id="WBVO01000010">
    <property type="protein sequence ID" value="KAB2807692.1"/>
    <property type="molecule type" value="Genomic_DNA"/>
</dbReference>
<dbReference type="RefSeq" id="WP_151668034.1">
    <property type="nucleotide sequence ID" value="NZ_WBVO01000010.1"/>
</dbReference>
<gene>
    <name evidence="1" type="ORF">F8C67_11670</name>
</gene>
<reference evidence="1 2" key="1">
    <citation type="submission" date="2019-09" db="EMBL/GenBank/DDBJ databases">
        <title>Genomes of family Cryomorphaceae.</title>
        <authorList>
            <person name="Bowman J.P."/>
        </authorList>
    </citation>
    <scope>NUCLEOTIDE SEQUENCE [LARGE SCALE GENOMIC DNA]</scope>
    <source>
        <strain evidence="1 2">LMG 25704</strain>
    </source>
</reference>